<dbReference type="SUPFAM" id="SSF53448">
    <property type="entry name" value="Nucleotide-diphospho-sugar transferases"/>
    <property type="match status" value="1"/>
</dbReference>
<reference evidence="1" key="1">
    <citation type="submission" date="2023-03" db="EMBL/GenBank/DDBJ databases">
        <title>Actinorhabdospora filicis NBRC 111898.</title>
        <authorList>
            <person name="Ichikawa N."/>
            <person name="Sato H."/>
            <person name="Tonouchi N."/>
        </authorList>
    </citation>
    <scope>NUCLEOTIDE SEQUENCE</scope>
    <source>
        <strain evidence="1">NBRC 111898</strain>
    </source>
</reference>
<evidence type="ECO:0000313" key="1">
    <source>
        <dbReference type="EMBL" id="GLZ77846.1"/>
    </source>
</evidence>
<proteinExistence type="predicted"/>
<gene>
    <name evidence="1" type="ORF">Afil01_26530</name>
</gene>
<dbReference type="AlphaFoldDB" id="A0A9W6SNI4"/>
<dbReference type="GO" id="GO:0016740">
    <property type="term" value="F:transferase activity"/>
    <property type="evidence" value="ECO:0007669"/>
    <property type="project" value="UniProtKB-KW"/>
</dbReference>
<dbReference type="EMBL" id="BSTX01000002">
    <property type="protein sequence ID" value="GLZ77846.1"/>
    <property type="molecule type" value="Genomic_DNA"/>
</dbReference>
<name>A0A9W6SNI4_9ACTN</name>
<protein>
    <submittedName>
        <fullName evidence="1">Glycosyl transferase</fullName>
    </submittedName>
</protein>
<dbReference type="InterPro" id="IPR029044">
    <property type="entry name" value="Nucleotide-diphossugar_trans"/>
</dbReference>
<dbReference type="PANTHER" id="PTHR36529:SF1">
    <property type="entry name" value="GLYCOSYLTRANSFERASE"/>
    <property type="match status" value="1"/>
</dbReference>
<organism evidence="1 2">
    <name type="scientific">Actinorhabdospora filicis</name>
    <dbReference type="NCBI Taxonomy" id="1785913"/>
    <lineage>
        <taxon>Bacteria</taxon>
        <taxon>Bacillati</taxon>
        <taxon>Actinomycetota</taxon>
        <taxon>Actinomycetes</taxon>
        <taxon>Micromonosporales</taxon>
        <taxon>Micromonosporaceae</taxon>
        <taxon>Actinorhabdospora</taxon>
    </lineage>
</organism>
<dbReference type="RefSeq" id="WP_285663026.1">
    <property type="nucleotide sequence ID" value="NZ_BSTX01000002.1"/>
</dbReference>
<dbReference type="InterPro" id="IPR018641">
    <property type="entry name" value="Trfase_1_rSAM/seldom-assoc"/>
</dbReference>
<dbReference type="Gene3D" id="3.90.550.10">
    <property type="entry name" value="Spore Coat Polysaccharide Biosynthesis Protein SpsA, Chain A"/>
    <property type="match status" value="1"/>
</dbReference>
<accession>A0A9W6SNI4</accession>
<dbReference type="Proteomes" id="UP001165079">
    <property type="component" value="Unassembled WGS sequence"/>
</dbReference>
<keyword evidence="2" id="KW-1185">Reference proteome</keyword>
<dbReference type="PANTHER" id="PTHR36529">
    <property type="entry name" value="SLL1095 PROTEIN"/>
    <property type="match status" value="1"/>
</dbReference>
<keyword evidence="1" id="KW-0808">Transferase</keyword>
<evidence type="ECO:0000313" key="2">
    <source>
        <dbReference type="Proteomes" id="UP001165079"/>
    </source>
</evidence>
<dbReference type="Pfam" id="PF09837">
    <property type="entry name" value="DUF2064"/>
    <property type="match status" value="1"/>
</dbReference>
<comment type="caution">
    <text evidence="1">The sequence shown here is derived from an EMBL/GenBank/DDBJ whole genome shotgun (WGS) entry which is preliminary data.</text>
</comment>
<sequence length="208" mass="21144">MTAVLVIAKAPVAGRAKTRLHGPYTPAEAAALAEAALADTLATVAALPAARRILVLDGEPGPWLPGGFEVTAQRGGGLDERIAAAFAHCPGPSLLIGMDTPQLAHAHLAGVFAPGAWTRHDAYLGPAADGGFWALALARATPALLLGVPMSTATTGREQRARLLRHGLSVGDLPELRDVDTAADVGPVAALAPGGRFAALARELGERG</sequence>